<name>I7IHH9_BABMR</name>
<dbReference type="GO" id="GO:0006366">
    <property type="term" value="P:transcription by RNA polymerase II"/>
    <property type="evidence" value="ECO:0007669"/>
    <property type="project" value="InterPro"/>
</dbReference>
<evidence type="ECO:0000259" key="1">
    <source>
        <dbReference type="Pfam" id="PF08620"/>
    </source>
</evidence>
<reference evidence="2 3" key="2">
    <citation type="journal article" date="2013" name="PLoS ONE">
        <title>Whole genome mapping and re-organization of the nuclear and mitochondrial genomes of Babesia microti isolates.</title>
        <authorList>
            <person name="Cornillot E."/>
            <person name="Dassouli A."/>
            <person name="Garg A."/>
            <person name="Pachikara N."/>
            <person name="Randazzo S."/>
            <person name="Depoix D."/>
            <person name="Carcy B."/>
            <person name="Delbecq S."/>
            <person name="Frutos R."/>
            <person name="Silva J.C."/>
            <person name="Sutton R."/>
            <person name="Krause P.J."/>
            <person name="Mamoun C.B."/>
        </authorList>
    </citation>
    <scope>NUCLEOTIDE SEQUENCE [LARGE SCALE GENOMIC DNA]</scope>
    <source>
        <strain evidence="2 3">RI</strain>
    </source>
</reference>
<feature type="domain" description="RPAP1 C-terminal" evidence="1">
    <location>
        <begin position="122"/>
        <end position="185"/>
    </location>
</feature>
<reference evidence="2 3" key="1">
    <citation type="journal article" date="2012" name="Nucleic Acids Res.">
        <title>Sequencing of the smallest Apicomplexan genome from the human pathogen Babesia microti.</title>
        <authorList>
            <person name="Cornillot E."/>
            <person name="Hadj-Kaddour K."/>
            <person name="Dassouli A."/>
            <person name="Noel B."/>
            <person name="Ranwez V."/>
            <person name="Vacherie B."/>
            <person name="Augagneur Y."/>
            <person name="Bres V."/>
            <person name="Duclos A."/>
            <person name="Randazzo S."/>
            <person name="Carcy B."/>
            <person name="Debierre-Grockiego F."/>
            <person name="Delbecq S."/>
            <person name="Moubri-Menage K."/>
            <person name="Shams-Eldin H."/>
            <person name="Usmani-Brown S."/>
            <person name="Bringaud F."/>
            <person name="Wincker P."/>
            <person name="Vivares C.P."/>
            <person name="Schwarz R.T."/>
            <person name="Schetters T.P."/>
            <person name="Krause P.J."/>
            <person name="Gorenflot A."/>
            <person name="Berry V."/>
            <person name="Barbe V."/>
            <person name="Ben Mamoun C."/>
        </authorList>
    </citation>
    <scope>NUCLEOTIDE SEQUENCE [LARGE SCALE GENOMIC DNA]</scope>
    <source>
        <strain evidence="2 3">RI</strain>
    </source>
</reference>
<dbReference type="OrthoDB" id="348201at2759"/>
<keyword evidence="3" id="KW-1185">Reference proteome</keyword>
<sequence length="880" mass="100815">MVEHDFLANLKVIERDVLDVEPSFKDCAYVSSGFPEITHRCHSQLKLGRSICPPPSQYKNKLHENKCVKNGISETIDGKIECDEKWKRIVQFKIHSGEIEKMEWTNPVESDFKSDETNLLHQIRYNFNGEIITNSNEYKSYTGLYNHGDQPDRAGYTISELIWLCQSTMSSQVNIALYTLCNIIETPPINVDLARSKITHYRWYSYIHNDVNLVNIVANLIERNLNSANMRLLLRILRLIFYGPTTTDFTDDLVSAYELFCSLYPEFGLDIYTVCCNLDCSAANNQNSAREYLLKESSILKYLSTQIKEDKNVVECIQILTGIIRCTSGYVIKTILNHKLFSEIITIHNGLADAPNYAIKYSIIKFFRLLYVYSSTDVEQIEYLNDLLGNDGIELLDLTSYSIETPSEIKCLIESIKLMITISDVGLIESDVISQLFAELYLRIDSGSKLVIECISEIYLLAVDILFNGNFMPFFQDLSGKSSKIINQIDLTTEGHLKLLNSLVLFVRLSKGSINNTWVKSCVYDYLDKYCKLYSEYVFIDSFDIIFSDNCLSEPQVTNLALANLLYAINILFITNHLNVEHPIFYKISNYLMELIRGRTNYSFDWNVVEKNEYKFHLSRTLPLFHCFSKFLDLPLSQFTTITTNGDDLCNVNQLMQVISLQTVTTLEREDVIRSLDLLIEKWSIYKPYLTSEFFVTEFIAAYFNLPGSIKLVALLDDIEVSLKLAKVAQIYLFNIRNPRIEDGELVLEDIATTKVVRKNLSFDVEHLLGTYKNGLIVSHVSTLAILISLCCIMETSVVETVWKDNEIMTQVSKSLNCIKCKDGGMYVCLGDVEETIVLGRVEYYVKKDMVELYKGVTFMGDKNKDFRVVVAKVGIEMFG</sequence>
<dbReference type="Pfam" id="PF08620">
    <property type="entry name" value="RPAP1_C"/>
    <property type="match status" value="1"/>
</dbReference>
<evidence type="ECO:0000313" key="3">
    <source>
        <dbReference type="Proteomes" id="UP000002899"/>
    </source>
</evidence>
<dbReference type="AlphaFoldDB" id="I7IHH9"/>
<organism evidence="2 3">
    <name type="scientific">Babesia microti (strain RI)</name>
    <dbReference type="NCBI Taxonomy" id="1133968"/>
    <lineage>
        <taxon>Eukaryota</taxon>
        <taxon>Sar</taxon>
        <taxon>Alveolata</taxon>
        <taxon>Apicomplexa</taxon>
        <taxon>Aconoidasida</taxon>
        <taxon>Piroplasmida</taxon>
        <taxon>Babesiidae</taxon>
        <taxon>Babesia</taxon>
    </lineage>
</organism>
<dbReference type="KEGG" id="bmic:BmR1_04g08290"/>
<dbReference type="InterPro" id="IPR039913">
    <property type="entry name" value="RPAP1/Rba50"/>
</dbReference>
<dbReference type="PANTHER" id="PTHR21483">
    <property type="entry name" value="RNA POLYMERASE II-ASSOCIATED PROTEIN 1"/>
    <property type="match status" value="1"/>
</dbReference>
<dbReference type="PANTHER" id="PTHR21483:SF18">
    <property type="entry name" value="RNA POLYMERASE II-ASSOCIATED PROTEIN 1"/>
    <property type="match status" value="1"/>
</dbReference>
<accession>I7IHH9</accession>
<evidence type="ECO:0000313" key="2">
    <source>
        <dbReference type="EMBL" id="CCF75842.1"/>
    </source>
</evidence>
<dbReference type="EMBL" id="LN871599">
    <property type="protein sequence ID" value="CCF75842.1"/>
    <property type="molecule type" value="Genomic_DNA"/>
</dbReference>
<dbReference type="VEuPathDB" id="PiroplasmaDB:BmR1_04g08290"/>
<protein>
    <recommendedName>
        <fullName evidence="1">RPAP1 C-terminal domain-containing protein</fullName>
    </recommendedName>
</protein>
<proteinExistence type="predicted"/>
<gene>
    <name evidence="2" type="ORF">BmR1_04g08290</name>
</gene>
<dbReference type="Proteomes" id="UP000002899">
    <property type="component" value="Chromosome IV"/>
</dbReference>
<dbReference type="InterPro" id="IPR013929">
    <property type="entry name" value="RPAP1_C"/>
</dbReference>
<dbReference type="GeneID" id="24426295"/>
<dbReference type="RefSeq" id="XP_012650250.1">
    <property type="nucleotide sequence ID" value="XM_012794796.1"/>
</dbReference>
<reference evidence="2 3" key="3">
    <citation type="journal article" date="2016" name="Sci. Rep.">
        <title>Genome-wide diversity and gene expression profiling of Babesia microti isolates identify polymorphic genes that mediate host-pathogen interactions.</title>
        <authorList>
            <person name="Silva J.C."/>
            <person name="Cornillot E."/>
            <person name="McCracken C."/>
            <person name="Usmani-Brown S."/>
            <person name="Dwivedi A."/>
            <person name="Ifeonu O.O."/>
            <person name="Crabtree J."/>
            <person name="Gotia H.T."/>
            <person name="Virji A.Z."/>
            <person name="Reynes C."/>
            <person name="Colinge J."/>
            <person name="Kumar V."/>
            <person name="Lawres L."/>
            <person name="Pazzi J.E."/>
            <person name="Pablo J.V."/>
            <person name="Hung C."/>
            <person name="Brancato J."/>
            <person name="Kumari P."/>
            <person name="Orvis J."/>
            <person name="Tretina K."/>
            <person name="Chibucos M."/>
            <person name="Ott S."/>
            <person name="Sadzewicz L."/>
            <person name="Sengamalay N."/>
            <person name="Shetty A.C."/>
            <person name="Su Q."/>
            <person name="Tallon L."/>
            <person name="Fraser C.M."/>
            <person name="Frutos R."/>
            <person name="Molina D.M."/>
            <person name="Krause P.J."/>
            <person name="Ben Mamoun C."/>
        </authorList>
    </citation>
    <scope>NUCLEOTIDE SEQUENCE [LARGE SCALE GENOMIC DNA]</scope>
    <source>
        <strain evidence="2 3">RI</strain>
    </source>
</reference>